<evidence type="ECO:0000256" key="1">
    <source>
        <dbReference type="ARBA" id="ARBA00007362"/>
    </source>
</evidence>
<keyword evidence="2" id="KW-1133">Transmembrane helix</keyword>
<dbReference type="Pfam" id="PF00892">
    <property type="entry name" value="EamA"/>
    <property type="match status" value="2"/>
</dbReference>
<dbReference type="AlphaFoldDB" id="A0A926EU47"/>
<feature type="transmembrane region" description="Helical" evidence="2">
    <location>
        <begin position="241"/>
        <end position="260"/>
    </location>
</feature>
<feature type="transmembrane region" description="Helical" evidence="2">
    <location>
        <begin position="72"/>
        <end position="92"/>
    </location>
</feature>
<evidence type="ECO:0000313" key="5">
    <source>
        <dbReference type="Proteomes" id="UP000601171"/>
    </source>
</evidence>
<gene>
    <name evidence="4" type="ORF">H8707_04690</name>
</gene>
<proteinExistence type="inferred from homology"/>
<dbReference type="Proteomes" id="UP000601171">
    <property type="component" value="Unassembled WGS sequence"/>
</dbReference>
<protein>
    <submittedName>
        <fullName evidence="4">DMT family transporter</fullName>
    </submittedName>
</protein>
<feature type="transmembrane region" description="Helical" evidence="2">
    <location>
        <begin position="123"/>
        <end position="140"/>
    </location>
</feature>
<dbReference type="EMBL" id="JACRTG010000012">
    <property type="protein sequence ID" value="MBC8587537.1"/>
    <property type="molecule type" value="Genomic_DNA"/>
</dbReference>
<keyword evidence="2" id="KW-0812">Transmembrane</keyword>
<dbReference type="InterPro" id="IPR037185">
    <property type="entry name" value="EmrE-like"/>
</dbReference>
<comment type="caution">
    <text evidence="4">The sequence shown here is derived from an EMBL/GenBank/DDBJ whole genome shotgun (WGS) entry which is preliminary data.</text>
</comment>
<organism evidence="4 5">
    <name type="scientific">Paratissierella segnis</name>
    <dbReference type="NCBI Taxonomy" id="2763679"/>
    <lineage>
        <taxon>Bacteria</taxon>
        <taxon>Bacillati</taxon>
        <taxon>Bacillota</taxon>
        <taxon>Tissierellia</taxon>
        <taxon>Tissierellales</taxon>
        <taxon>Tissierellaceae</taxon>
        <taxon>Paratissierella</taxon>
    </lineage>
</organism>
<reference evidence="4" key="1">
    <citation type="submission" date="2020-08" db="EMBL/GenBank/DDBJ databases">
        <title>Genome public.</title>
        <authorList>
            <person name="Liu C."/>
            <person name="Sun Q."/>
        </authorList>
    </citation>
    <scope>NUCLEOTIDE SEQUENCE</scope>
    <source>
        <strain evidence="4">BX21</strain>
    </source>
</reference>
<feature type="transmembrane region" description="Helical" evidence="2">
    <location>
        <begin position="209"/>
        <end position="229"/>
    </location>
</feature>
<dbReference type="PANTHER" id="PTHR22911:SF137">
    <property type="entry name" value="SOLUTE CARRIER FAMILY 35 MEMBER G2-RELATED"/>
    <property type="match status" value="1"/>
</dbReference>
<keyword evidence="2" id="KW-0472">Membrane</keyword>
<feature type="transmembrane region" description="Helical" evidence="2">
    <location>
        <begin position="98"/>
        <end position="116"/>
    </location>
</feature>
<feature type="transmembrane region" description="Helical" evidence="2">
    <location>
        <begin position="7"/>
        <end position="28"/>
    </location>
</feature>
<feature type="domain" description="EamA" evidence="3">
    <location>
        <begin position="6"/>
        <end position="138"/>
    </location>
</feature>
<dbReference type="InterPro" id="IPR000620">
    <property type="entry name" value="EamA_dom"/>
</dbReference>
<dbReference type="GO" id="GO:0016020">
    <property type="term" value="C:membrane"/>
    <property type="evidence" value="ECO:0007669"/>
    <property type="project" value="InterPro"/>
</dbReference>
<feature type="transmembrane region" description="Helical" evidence="2">
    <location>
        <begin position="34"/>
        <end position="52"/>
    </location>
</feature>
<feature type="transmembrane region" description="Helical" evidence="2">
    <location>
        <begin position="177"/>
        <end position="197"/>
    </location>
</feature>
<dbReference type="PANTHER" id="PTHR22911">
    <property type="entry name" value="ACYL-MALONYL CONDENSING ENZYME-RELATED"/>
    <property type="match status" value="1"/>
</dbReference>
<feature type="transmembrane region" description="Helical" evidence="2">
    <location>
        <begin position="266"/>
        <end position="285"/>
    </location>
</feature>
<evidence type="ECO:0000313" key="4">
    <source>
        <dbReference type="EMBL" id="MBC8587537.1"/>
    </source>
</evidence>
<evidence type="ECO:0000256" key="2">
    <source>
        <dbReference type="SAM" id="Phobius"/>
    </source>
</evidence>
<sequence>MKKYQGYIYTILSAIIFGLMPLGAKLIYNNGSNSITLVFHRFLFSAPFLYFLAKSKSKESLRISRDKFKKIFFLSIGYISTPVLLLSSYNYISSGTATTIHFIYPVLVLLGCAIFYKEKINFAKGLSCLLCMIGLLTFYTPGDDSAFLGFVLSFMSGITYAFYIIRFAKSNLEGMDPFTISFYLSLIGSVELLLISIVTNTLTFDLTPIAWVLTILLAVFTSAIGTILFQKGTILIGPQKSSLLSTFEPLTSVIVGVFVFKETLGASSVVGIILILISVVLLSIYDR</sequence>
<dbReference type="SUPFAM" id="SSF103481">
    <property type="entry name" value="Multidrug resistance efflux transporter EmrE"/>
    <property type="match status" value="2"/>
</dbReference>
<keyword evidence="5" id="KW-1185">Reference proteome</keyword>
<name>A0A926EU47_9FIRM</name>
<evidence type="ECO:0000259" key="3">
    <source>
        <dbReference type="Pfam" id="PF00892"/>
    </source>
</evidence>
<feature type="transmembrane region" description="Helical" evidence="2">
    <location>
        <begin position="146"/>
        <end position="165"/>
    </location>
</feature>
<feature type="domain" description="EamA" evidence="3">
    <location>
        <begin position="149"/>
        <end position="283"/>
    </location>
</feature>
<accession>A0A926EU47</accession>
<comment type="similarity">
    <text evidence="1">Belongs to the EamA transporter family.</text>
</comment>
<dbReference type="RefSeq" id="WP_262428989.1">
    <property type="nucleotide sequence ID" value="NZ_JACRTG010000012.1"/>
</dbReference>